<proteinExistence type="inferred from homology"/>
<dbReference type="InterPro" id="IPR013780">
    <property type="entry name" value="Glyco_hydro_b"/>
</dbReference>
<feature type="domain" description="Alpha-1,6-glucosidases pullulanase-type C-terminal" evidence="3">
    <location>
        <begin position="729"/>
        <end position="889"/>
    </location>
</feature>
<evidence type="ECO:0000313" key="6">
    <source>
        <dbReference type="Proteomes" id="UP000226079"/>
    </source>
</evidence>
<dbReference type="NCBIfam" id="TIGR02103">
    <property type="entry name" value="pullul_strch"/>
    <property type="match status" value="1"/>
</dbReference>
<dbReference type="PANTHER" id="PTHR43002">
    <property type="entry name" value="GLYCOGEN DEBRANCHING ENZYME"/>
    <property type="match status" value="1"/>
</dbReference>
<keyword evidence="6" id="KW-1185">Reference proteome</keyword>
<dbReference type="InterPro" id="IPR040671">
    <property type="entry name" value="Pullulanase_N2"/>
</dbReference>
<evidence type="ECO:0000259" key="3">
    <source>
        <dbReference type="Pfam" id="PF11852"/>
    </source>
</evidence>
<feature type="domain" description="Glycoside hydrolase family 13 N-terminal" evidence="2">
    <location>
        <begin position="143"/>
        <end position="226"/>
    </location>
</feature>
<protein>
    <submittedName>
        <fullName evidence="5">Pullulanase-type alpha-1,6-glucosidase</fullName>
    </submittedName>
</protein>
<dbReference type="AlphaFoldDB" id="A0A2A9CUR7"/>
<gene>
    <name evidence="5" type="ORF">ATK74_1886</name>
</gene>
<evidence type="ECO:0000259" key="4">
    <source>
        <dbReference type="Pfam" id="PF17967"/>
    </source>
</evidence>
<dbReference type="CDD" id="cd11341">
    <property type="entry name" value="AmyAc_Pullulanase_LD-like"/>
    <property type="match status" value="1"/>
</dbReference>
<feature type="domain" description="Pullulanase N2" evidence="4">
    <location>
        <begin position="16"/>
        <end position="132"/>
    </location>
</feature>
<dbReference type="Pfam" id="PF02922">
    <property type="entry name" value="CBM_48"/>
    <property type="match status" value="1"/>
</dbReference>
<evidence type="ECO:0000259" key="2">
    <source>
        <dbReference type="Pfam" id="PF02922"/>
    </source>
</evidence>
<dbReference type="Pfam" id="PF11852">
    <property type="entry name" value="Pullul_strch_C"/>
    <property type="match status" value="1"/>
</dbReference>
<evidence type="ECO:0000256" key="1">
    <source>
        <dbReference type="ARBA" id="ARBA00008061"/>
    </source>
</evidence>
<dbReference type="OrthoDB" id="9805159at2"/>
<dbReference type="Pfam" id="PF17967">
    <property type="entry name" value="Pullulanase_N2"/>
    <property type="match status" value="1"/>
</dbReference>
<sequence length="894" mass="97661">MFRPVVDLPGLSDAPGHWLAPDLIAWPVALPPGHSPAALDWRLHWSAEAGIDPRASEPLPWRSCALRFDPAGLPPEVSRGFPHLRQYLALRVPPAVVAELDEILRCQVVLSVHEGSGRLQAAGHLQLPGVLDRRFAAAATAALGPTWTDGRPTLRVWAPTAREVTLLRWPGSLHEQPERRAMVPDADGCWAIDGDPDWRGDRYKFEVLVYVPEHRRLVANQVTDPYSVALTVNSTHSVLVDLTEPELAPPQWSSTPGPRLEHRVDQVIYELHLRDFSISDDTVPKELRGSYLAPTVDSAGMAHLRRLADAGLNTIQLLPIFDNATVEEHPERQLRPAKAALRQFAPDSPEQQRRIAEAGGRSGFGWGYDPWHFFAPEGSFSSTLDSADGAGRIWECRSMVGAFHAAGLRVVIDQVFNHTASAGQDRSSVLDRIVPGYYHRLDAAGVVETSTCCPNVATEHRMAEKLMVDACVLWVRQYRVDGFRFDLMGHHSRDNLLAVRAALDALTLEADGVDGTAITLHGEGWDFGEVAGNARFVQAKQGTLGGTGIATFSDRLRNAVRGGSVWDRDPRGQGFGSGLLTADNASGVNGDHGAQAERLAYDTDLIQLGLAGTLRSFRFGSNSRHAEVAGAELVFEERPAGYAEQPDEVISYVDAHDNETLFDALTLKLHPATPMAARVRLNTICLALATLGQSPVMWHAGTDLLRSKSLDRNSYNSGDWFNFLDFSMRDNGFAAGLPPERENAASWDVLAPLLANPRLKPRPADIANAHAAALDVLRLRSSTRLFRLGSAAQIQAKVSFPAANSWHQVPGVIVMLIDDATDPVDPRWSGVLAVFNATGWTIHQTLERDLTGFELHPVQVRGSDPVVTGSRIGADWIRVPARTVAVFVRPRPGA</sequence>
<comment type="similarity">
    <text evidence="1">Belongs to the glycosyl hydrolase 13 family.</text>
</comment>
<dbReference type="Gene3D" id="2.60.40.1130">
    <property type="entry name" value="Rab geranylgeranyltransferase alpha-subunit, insert domain"/>
    <property type="match status" value="1"/>
</dbReference>
<dbReference type="RefSeq" id="WP_098460759.1">
    <property type="nucleotide sequence ID" value="NZ_PDJC01000001.1"/>
</dbReference>
<dbReference type="GO" id="GO:0005975">
    <property type="term" value="P:carbohydrate metabolic process"/>
    <property type="evidence" value="ECO:0007669"/>
    <property type="project" value="InterPro"/>
</dbReference>
<dbReference type="CDD" id="cd02860">
    <property type="entry name" value="E_set_Pullulanase"/>
    <property type="match status" value="1"/>
</dbReference>
<dbReference type="Proteomes" id="UP000226079">
    <property type="component" value="Unassembled WGS sequence"/>
</dbReference>
<dbReference type="EMBL" id="PDJC01000001">
    <property type="protein sequence ID" value="PFG17319.1"/>
    <property type="molecule type" value="Genomic_DNA"/>
</dbReference>
<dbReference type="InterPro" id="IPR013783">
    <property type="entry name" value="Ig-like_fold"/>
</dbReference>
<dbReference type="SUPFAM" id="SSF51445">
    <property type="entry name" value="(Trans)glycosidases"/>
    <property type="match status" value="1"/>
</dbReference>
<name>A0A2A9CUR7_9ACTN</name>
<dbReference type="InterPro" id="IPR014756">
    <property type="entry name" value="Ig_E-set"/>
</dbReference>
<reference evidence="5 6" key="1">
    <citation type="submission" date="2017-10" db="EMBL/GenBank/DDBJ databases">
        <title>Sequencing the genomes of 1000 actinobacteria strains.</title>
        <authorList>
            <person name="Klenk H.-P."/>
        </authorList>
    </citation>
    <scope>NUCLEOTIDE SEQUENCE [LARGE SCALE GENOMIC DNA]</scope>
    <source>
        <strain evidence="5 6">DSM 15597</strain>
    </source>
</reference>
<dbReference type="InterPro" id="IPR004193">
    <property type="entry name" value="Glyco_hydro_13_N"/>
</dbReference>
<organism evidence="5 6">
    <name type="scientific">Propionicimonas paludicola</name>
    <dbReference type="NCBI Taxonomy" id="185243"/>
    <lineage>
        <taxon>Bacteria</taxon>
        <taxon>Bacillati</taxon>
        <taxon>Actinomycetota</taxon>
        <taxon>Actinomycetes</taxon>
        <taxon>Propionibacteriales</taxon>
        <taxon>Nocardioidaceae</taxon>
        <taxon>Propionicimonas</taxon>
    </lineage>
</organism>
<dbReference type="SUPFAM" id="SSF51011">
    <property type="entry name" value="Glycosyl hydrolase domain"/>
    <property type="match status" value="1"/>
</dbReference>
<dbReference type="InterPro" id="IPR011839">
    <property type="entry name" value="Pullul_strch"/>
</dbReference>
<dbReference type="Gene3D" id="3.20.20.80">
    <property type="entry name" value="Glycosidases"/>
    <property type="match status" value="1"/>
</dbReference>
<dbReference type="GO" id="GO:0051060">
    <property type="term" value="F:pullulanase activity"/>
    <property type="evidence" value="ECO:0007669"/>
    <property type="project" value="InterPro"/>
</dbReference>
<dbReference type="Gene3D" id="2.60.40.1180">
    <property type="entry name" value="Golgi alpha-mannosidase II"/>
    <property type="match status" value="1"/>
</dbReference>
<dbReference type="SUPFAM" id="SSF81296">
    <property type="entry name" value="E set domains"/>
    <property type="match status" value="2"/>
</dbReference>
<accession>A0A2A9CUR7</accession>
<dbReference type="Gene3D" id="2.60.40.10">
    <property type="entry name" value="Immunoglobulins"/>
    <property type="match status" value="1"/>
</dbReference>
<dbReference type="InterPro" id="IPR024561">
    <property type="entry name" value="Pullul_strch_C"/>
</dbReference>
<comment type="caution">
    <text evidence="5">The sequence shown here is derived from an EMBL/GenBank/DDBJ whole genome shotgun (WGS) entry which is preliminary data.</text>
</comment>
<dbReference type="InterPro" id="IPR017853">
    <property type="entry name" value="GH"/>
</dbReference>
<evidence type="ECO:0000313" key="5">
    <source>
        <dbReference type="EMBL" id="PFG17319.1"/>
    </source>
</evidence>